<dbReference type="AlphaFoldDB" id="I8T2Y1"/>
<name>I8T2Y1_9GAMM</name>
<dbReference type="Gene3D" id="3.20.20.140">
    <property type="entry name" value="Metal-dependent hydrolases"/>
    <property type="match status" value="1"/>
</dbReference>
<dbReference type="InterPro" id="IPR011059">
    <property type="entry name" value="Metal-dep_hydrolase_composite"/>
</dbReference>
<dbReference type="PANTHER" id="PTHR43135:SF3">
    <property type="entry name" value="ALPHA-D-RIBOSE 1-METHYLPHOSPHONATE 5-TRIPHOSPHATE DIPHOSPHATASE"/>
    <property type="match status" value="1"/>
</dbReference>
<organism evidence="2 3">
    <name type="scientific">Hydrocarboniphaga effusa AP103</name>
    <dbReference type="NCBI Taxonomy" id="1172194"/>
    <lineage>
        <taxon>Bacteria</taxon>
        <taxon>Pseudomonadati</taxon>
        <taxon>Pseudomonadota</taxon>
        <taxon>Gammaproteobacteria</taxon>
        <taxon>Nevskiales</taxon>
        <taxon>Nevskiaceae</taxon>
        <taxon>Hydrocarboniphaga</taxon>
    </lineage>
</organism>
<dbReference type="EMBL" id="AKGD01000003">
    <property type="protein sequence ID" value="EIT68300.1"/>
    <property type="molecule type" value="Genomic_DNA"/>
</dbReference>
<dbReference type="Pfam" id="PF01979">
    <property type="entry name" value="Amidohydro_1"/>
    <property type="match status" value="1"/>
</dbReference>
<reference evidence="2 3" key="1">
    <citation type="journal article" date="2012" name="J. Bacteriol.">
        <title>Genome Sequence of n-Alkane-Degrading Hydrocarboniphaga effusa Strain AP103T (ATCC BAA-332T).</title>
        <authorList>
            <person name="Chang H.K."/>
            <person name="Zylstra G.J."/>
            <person name="Chae J.C."/>
        </authorList>
    </citation>
    <scope>NUCLEOTIDE SEQUENCE [LARGE SCALE GENOMIC DNA]</scope>
    <source>
        <strain evidence="2 3">AP103</strain>
    </source>
</reference>
<protein>
    <submittedName>
        <fullName evidence="2">Amidohydrolase</fullName>
    </submittedName>
</protein>
<keyword evidence="2" id="KW-0378">Hydrolase</keyword>
<dbReference type="CDD" id="cd01299">
    <property type="entry name" value="Met_dep_hydrolase_A"/>
    <property type="match status" value="1"/>
</dbReference>
<dbReference type="PATRIC" id="fig|1172194.4.peg.3392"/>
<dbReference type="GO" id="GO:0016810">
    <property type="term" value="F:hydrolase activity, acting on carbon-nitrogen (but not peptide) bonds"/>
    <property type="evidence" value="ECO:0007669"/>
    <property type="project" value="InterPro"/>
</dbReference>
<dbReference type="InterPro" id="IPR006680">
    <property type="entry name" value="Amidohydro-rel"/>
</dbReference>
<dbReference type="InterPro" id="IPR057744">
    <property type="entry name" value="OTAase-like"/>
</dbReference>
<evidence type="ECO:0000313" key="2">
    <source>
        <dbReference type="EMBL" id="EIT68300.1"/>
    </source>
</evidence>
<evidence type="ECO:0000259" key="1">
    <source>
        <dbReference type="Pfam" id="PF01979"/>
    </source>
</evidence>
<dbReference type="Proteomes" id="UP000003704">
    <property type="component" value="Unassembled WGS sequence"/>
</dbReference>
<sequence length="454" mass="49156">MQGDAPTFRSMPWILAAGLLGFSAFAMADAVALRHVRVIDGQGGAPVESATLLIQDGRIAALGSDAGVSIPKGAREIDLSGKSVLPGLISNHSHVGLTDGVVVGPQNYTRANVERQLKQWQRFGVTTVTSLGMNAPAFLSMREAAHEGRMRGADLFGADRGFGVEQGAPPVKVGADQLYRPRTVEQARAFVRDSARRKPDVLKIWVDDFNHTLAAKMKPEIYTAIIDEAHRLGLRVAAHVYYLDDARKLVDAGVDILAHGIRDRDVDAALIQAMKANGTWYIATLDLDEAFYIYAQQPEWMRSAFFRESLQPALSAQFDDAGWRQKILADTNMIEHERASLATNQRNLKALFDGGVKIGFGTDSGANPLRIPGFAEHRELQLMVAAGLTPMQAIGIATSQAAALLGLDDRGVLAVGKRADLLVVDGDPSKRIEDLQRIDSVWQRGAQVAVPIAP</sequence>
<dbReference type="PANTHER" id="PTHR43135">
    <property type="entry name" value="ALPHA-D-RIBOSE 1-METHYLPHOSPHONATE 5-TRIPHOSPHATE DIPHOSPHATASE"/>
    <property type="match status" value="1"/>
</dbReference>
<comment type="caution">
    <text evidence="2">The sequence shown here is derived from an EMBL/GenBank/DDBJ whole genome shotgun (WGS) entry which is preliminary data.</text>
</comment>
<evidence type="ECO:0000313" key="3">
    <source>
        <dbReference type="Proteomes" id="UP000003704"/>
    </source>
</evidence>
<dbReference type="STRING" id="1172194.WQQ_34950"/>
<dbReference type="SUPFAM" id="SSF51338">
    <property type="entry name" value="Composite domain of metallo-dependent hydrolases"/>
    <property type="match status" value="1"/>
</dbReference>
<proteinExistence type="predicted"/>
<gene>
    <name evidence="2" type="ORF">WQQ_34950</name>
</gene>
<dbReference type="Gene3D" id="2.30.40.10">
    <property type="entry name" value="Urease, subunit C, domain 1"/>
    <property type="match status" value="1"/>
</dbReference>
<dbReference type="SUPFAM" id="SSF51556">
    <property type="entry name" value="Metallo-dependent hydrolases"/>
    <property type="match status" value="1"/>
</dbReference>
<dbReference type="InterPro" id="IPR032466">
    <property type="entry name" value="Metal_Hydrolase"/>
</dbReference>
<accession>I8T2Y1</accession>
<keyword evidence="3" id="KW-1185">Reference proteome</keyword>
<dbReference type="InterPro" id="IPR051781">
    <property type="entry name" value="Metallo-dep_Hydrolase"/>
</dbReference>
<feature type="domain" description="Amidohydrolase-related" evidence="1">
    <location>
        <begin position="84"/>
        <end position="445"/>
    </location>
</feature>